<feature type="region of interest" description="Disordered" evidence="1">
    <location>
        <begin position="38"/>
        <end position="101"/>
    </location>
</feature>
<reference evidence="2 3" key="1">
    <citation type="submission" date="2016-06" db="EMBL/GenBank/DDBJ databases">
        <authorList>
            <person name="Kjaerup R.B."/>
            <person name="Dalgaard T.S."/>
            <person name="Juul-Madsen H.R."/>
        </authorList>
    </citation>
    <scope>NUCLEOTIDE SEQUENCE [LARGE SCALE GENOMIC DNA]</scope>
    <source>
        <strain evidence="2 3">Pb300</strain>
    </source>
</reference>
<proteinExistence type="predicted"/>
<gene>
    <name evidence="2" type="ORF">ACO22_03395</name>
</gene>
<feature type="region of interest" description="Disordered" evidence="1">
    <location>
        <begin position="1"/>
        <end position="20"/>
    </location>
</feature>
<name>A0A1D2JG38_PARBR</name>
<organism evidence="2 3">
    <name type="scientific">Paracoccidioides brasiliensis</name>
    <dbReference type="NCBI Taxonomy" id="121759"/>
    <lineage>
        <taxon>Eukaryota</taxon>
        <taxon>Fungi</taxon>
        <taxon>Dikarya</taxon>
        <taxon>Ascomycota</taxon>
        <taxon>Pezizomycotina</taxon>
        <taxon>Eurotiomycetes</taxon>
        <taxon>Eurotiomycetidae</taxon>
        <taxon>Onygenales</taxon>
        <taxon>Ajellomycetaceae</taxon>
        <taxon>Paracoccidioides</taxon>
    </lineage>
</organism>
<feature type="compositionally biased region" description="Basic and acidic residues" evidence="1">
    <location>
        <begin position="72"/>
        <end position="92"/>
    </location>
</feature>
<evidence type="ECO:0000313" key="2">
    <source>
        <dbReference type="EMBL" id="ODH32325.1"/>
    </source>
</evidence>
<dbReference type="EMBL" id="LZYO01000115">
    <property type="protein sequence ID" value="ODH32325.1"/>
    <property type="molecule type" value="Genomic_DNA"/>
</dbReference>
<accession>A0A1D2JG38</accession>
<dbReference type="Proteomes" id="UP000242814">
    <property type="component" value="Unassembled WGS sequence"/>
</dbReference>
<dbReference type="AlphaFoldDB" id="A0A1D2JG38"/>
<evidence type="ECO:0000256" key="1">
    <source>
        <dbReference type="SAM" id="MobiDB-lite"/>
    </source>
</evidence>
<evidence type="ECO:0000313" key="3">
    <source>
        <dbReference type="Proteomes" id="UP000242814"/>
    </source>
</evidence>
<sequence length="116" mass="13127">MVLAQDINIRDGEHGTPKPGFSFQDCWVIFGSSKQRQSGEIISGRDEVPNKRWKKTRGSEIPRGTLTVSQHSHPDIPSQHDDNQSADREKDTSQSLHPSLVSSLCDTKSKWRFNPR</sequence>
<protein>
    <submittedName>
        <fullName evidence="2">Uncharacterized protein</fullName>
    </submittedName>
</protein>
<dbReference type="VEuPathDB" id="FungiDB:PABG_12198"/>
<comment type="caution">
    <text evidence="2">The sequence shown here is derived from an EMBL/GenBank/DDBJ whole genome shotgun (WGS) entry which is preliminary data.</text>
</comment>